<proteinExistence type="predicted"/>
<accession>A0A7N0V7F4</accession>
<protein>
    <recommendedName>
        <fullName evidence="1">Reverse transcriptase zinc-binding domain-containing protein</fullName>
    </recommendedName>
</protein>
<dbReference type="Gramene" id="Kaladp0266s0033.1.v1.1">
    <property type="protein sequence ID" value="Kaladp0266s0033.1.v1.1.CDS.1"/>
    <property type="gene ID" value="Kaladp0266s0033.v1.1"/>
</dbReference>
<sequence length="302" mass="34923">MHHHRLPLDDFLQRRGIFMASKCRCCRSGHIETFDHVFAGGEVASMIWRVLASITGLRTSVNFDCMVHEWFSSPKLNSQMGLIRILCFGIGVWEIWKARCQEMFGTSDDKWVLSEEGLRRRVRDTIFARQMEIRPRMRATLEEERLIGSLGLQIIAAKEISAASLWRPLSTGVTVNMMIKGSRGVMLMRDEQGRFILATGWNRLRTIELGGIPDILRHISLEVNRRNLRLGEVQWDMGAGRDTDRHWSAVPFSKRIPPWKFRLIKQRSNEAASSLLATMDKRKEFEQWSSKRELHDDCGLIV</sequence>
<dbReference type="EnsemblPlants" id="Kaladp0266s0033.1.v1.1">
    <property type="protein sequence ID" value="Kaladp0266s0033.1.v1.1.CDS.1"/>
    <property type="gene ID" value="Kaladp0266s0033.v1.1"/>
</dbReference>
<name>A0A7N0V7F4_KALFE</name>
<dbReference type="AlphaFoldDB" id="A0A7N0V7F4"/>
<dbReference type="Pfam" id="PF13966">
    <property type="entry name" value="zf-RVT"/>
    <property type="match status" value="1"/>
</dbReference>
<evidence type="ECO:0000313" key="2">
    <source>
        <dbReference type="EnsemblPlants" id="Kaladp0266s0033.1.v1.1.CDS.1"/>
    </source>
</evidence>
<evidence type="ECO:0000313" key="3">
    <source>
        <dbReference type="Proteomes" id="UP000594263"/>
    </source>
</evidence>
<organism evidence="2 3">
    <name type="scientific">Kalanchoe fedtschenkoi</name>
    <name type="common">Lavender scallops</name>
    <name type="synonym">South American air plant</name>
    <dbReference type="NCBI Taxonomy" id="63787"/>
    <lineage>
        <taxon>Eukaryota</taxon>
        <taxon>Viridiplantae</taxon>
        <taxon>Streptophyta</taxon>
        <taxon>Embryophyta</taxon>
        <taxon>Tracheophyta</taxon>
        <taxon>Spermatophyta</taxon>
        <taxon>Magnoliopsida</taxon>
        <taxon>eudicotyledons</taxon>
        <taxon>Gunneridae</taxon>
        <taxon>Pentapetalae</taxon>
        <taxon>Saxifragales</taxon>
        <taxon>Crassulaceae</taxon>
        <taxon>Kalanchoe</taxon>
    </lineage>
</organism>
<dbReference type="InterPro" id="IPR026960">
    <property type="entry name" value="RVT-Znf"/>
</dbReference>
<keyword evidence="3" id="KW-1185">Reference proteome</keyword>
<feature type="domain" description="Reverse transcriptase zinc-binding" evidence="1">
    <location>
        <begin position="3"/>
        <end position="48"/>
    </location>
</feature>
<reference evidence="2" key="1">
    <citation type="submission" date="2021-01" db="UniProtKB">
        <authorList>
            <consortium name="EnsemblPlants"/>
        </authorList>
    </citation>
    <scope>IDENTIFICATION</scope>
</reference>
<evidence type="ECO:0000259" key="1">
    <source>
        <dbReference type="Pfam" id="PF13966"/>
    </source>
</evidence>
<dbReference type="Proteomes" id="UP000594263">
    <property type="component" value="Unplaced"/>
</dbReference>